<dbReference type="Proteomes" id="UP000271624">
    <property type="component" value="Unassembled WGS sequence"/>
</dbReference>
<organism evidence="1 2">
    <name type="scientific">Dulcicalothrix desertica PCC 7102</name>
    <dbReference type="NCBI Taxonomy" id="232991"/>
    <lineage>
        <taxon>Bacteria</taxon>
        <taxon>Bacillati</taxon>
        <taxon>Cyanobacteriota</taxon>
        <taxon>Cyanophyceae</taxon>
        <taxon>Nostocales</taxon>
        <taxon>Calotrichaceae</taxon>
        <taxon>Dulcicalothrix</taxon>
    </lineage>
</organism>
<keyword evidence="2" id="KW-1185">Reference proteome</keyword>
<reference evidence="1" key="2">
    <citation type="journal article" date="2019" name="Genome Biol. Evol.">
        <title>Day and night: Metabolic profiles and evolutionary relationships of six axenic non-marine cyanobacteria.</title>
        <authorList>
            <person name="Will S.E."/>
            <person name="Henke P."/>
            <person name="Boedeker C."/>
            <person name="Huang S."/>
            <person name="Brinkmann H."/>
            <person name="Rohde M."/>
            <person name="Jarek M."/>
            <person name="Friedl T."/>
            <person name="Seufert S."/>
            <person name="Schumacher M."/>
            <person name="Overmann J."/>
            <person name="Neumann-Schaal M."/>
            <person name="Petersen J."/>
        </authorList>
    </citation>
    <scope>NUCLEOTIDE SEQUENCE [LARGE SCALE GENOMIC DNA]</scope>
    <source>
        <strain evidence="1">PCC 7102</strain>
    </source>
</reference>
<proteinExistence type="predicted"/>
<dbReference type="RefSeq" id="WP_127080711.1">
    <property type="nucleotide sequence ID" value="NZ_RSCL01000004.1"/>
</dbReference>
<reference evidence="1" key="1">
    <citation type="submission" date="2018-12" db="EMBL/GenBank/DDBJ databases">
        <authorList>
            <person name="Will S."/>
            <person name="Neumann-Schaal M."/>
            <person name="Henke P."/>
        </authorList>
    </citation>
    <scope>NUCLEOTIDE SEQUENCE</scope>
    <source>
        <strain evidence="1">PCC 7102</strain>
    </source>
</reference>
<gene>
    <name evidence="1" type="ORF">DSM106972_021210</name>
</gene>
<dbReference type="EMBL" id="RSCL01000004">
    <property type="protein sequence ID" value="RUT07861.1"/>
    <property type="molecule type" value="Genomic_DNA"/>
</dbReference>
<evidence type="ECO:0000313" key="2">
    <source>
        <dbReference type="Proteomes" id="UP000271624"/>
    </source>
</evidence>
<evidence type="ECO:0000313" key="1">
    <source>
        <dbReference type="EMBL" id="RUT07861.1"/>
    </source>
</evidence>
<sequence length="64" mass="7191">MAVIETGFLLNRNPVSLFLSKSIRISFTEINFVTEQKAKLAMAPKLLDYGMTIEDVAEITEARD</sequence>
<name>A0A433VP84_9CYAN</name>
<dbReference type="AlphaFoldDB" id="A0A433VP84"/>
<comment type="caution">
    <text evidence="1">The sequence shown here is derived from an EMBL/GenBank/DDBJ whole genome shotgun (WGS) entry which is preliminary data.</text>
</comment>
<protein>
    <submittedName>
        <fullName evidence="1">Uncharacterized protein</fullName>
    </submittedName>
</protein>
<accession>A0A433VP84</accession>